<feature type="transmembrane region" description="Helical" evidence="10">
    <location>
        <begin position="364"/>
        <end position="381"/>
    </location>
</feature>
<keyword evidence="12" id="KW-1185">Reference proteome</keyword>
<dbReference type="EMBL" id="WTYV01000001">
    <property type="protein sequence ID" value="MXO70314.1"/>
    <property type="molecule type" value="Genomic_DNA"/>
</dbReference>
<dbReference type="GO" id="GO:0006811">
    <property type="term" value="P:monoatomic ion transport"/>
    <property type="evidence" value="ECO:0007669"/>
    <property type="project" value="UniProtKB-KW"/>
</dbReference>
<evidence type="ECO:0000256" key="2">
    <source>
        <dbReference type="ARBA" id="ARBA00022448"/>
    </source>
</evidence>
<feature type="transmembrane region" description="Helical" evidence="10">
    <location>
        <begin position="244"/>
        <end position="272"/>
    </location>
</feature>
<feature type="transmembrane region" description="Helical" evidence="10">
    <location>
        <begin position="167"/>
        <end position="189"/>
    </location>
</feature>
<feature type="transmembrane region" description="Helical" evidence="10">
    <location>
        <begin position="402"/>
        <end position="423"/>
    </location>
</feature>
<keyword evidence="8 10" id="KW-0472">Membrane</keyword>
<evidence type="ECO:0000256" key="1">
    <source>
        <dbReference type="ARBA" id="ARBA00004429"/>
    </source>
</evidence>
<evidence type="ECO:0000256" key="8">
    <source>
        <dbReference type="ARBA" id="ARBA00023136"/>
    </source>
</evidence>
<evidence type="ECO:0000256" key="10">
    <source>
        <dbReference type="SAM" id="Phobius"/>
    </source>
</evidence>
<name>A0A844YV01_9SPHN</name>
<dbReference type="RefSeq" id="WP_160770248.1">
    <property type="nucleotide sequence ID" value="NZ_WTYV01000001.1"/>
</dbReference>
<reference evidence="11 12" key="1">
    <citation type="submission" date="2019-12" db="EMBL/GenBank/DDBJ databases">
        <title>Genomic-based taxomic classification of the family Erythrobacteraceae.</title>
        <authorList>
            <person name="Xu L."/>
        </authorList>
    </citation>
    <scope>NUCLEOTIDE SEQUENCE [LARGE SCALE GENOMIC DNA]</scope>
    <source>
        <strain evidence="11 12">M0322</strain>
    </source>
</reference>
<keyword evidence="4" id="KW-1003">Cell membrane</keyword>
<evidence type="ECO:0000256" key="6">
    <source>
        <dbReference type="ARBA" id="ARBA00022989"/>
    </source>
</evidence>
<evidence type="ECO:0000256" key="9">
    <source>
        <dbReference type="ARBA" id="ARBA00031636"/>
    </source>
</evidence>
<dbReference type="GO" id="GO:0042910">
    <property type="term" value="F:xenobiotic transmembrane transporter activity"/>
    <property type="evidence" value="ECO:0007669"/>
    <property type="project" value="InterPro"/>
</dbReference>
<dbReference type="AlphaFoldDB" id="A0A844YV01"/>
<dbReference type="NCBIfam" id="TIGR00797">
    <property type="entry name" value="matE"/>
    <property type="match status" value="1"/>
</dbReference>
<dbReference type="CDD" id="cd13131">
    <property type="entry name" value="MATE_NorM_like"/>
    <property type="match status" value="1"/>
</dbReference>
<feature type="transmembrane region" description="Helical" evidence="10">
    <location>
        <begin position="20"/>
        <end position="45"/>
    </location>
</feature>
<evidence type="ECO:0000256" key="7">
    <source>
        <dbReference type="ARBA" id="ARBA00023065"/>
    </source>
</evidence>
<feature type="transmembrane region" description="Helical" evidence="10">
    <location>
        <begin position="429"/>
        <end position="447"/>
    </location>
</feature>
<evidence type="ECO:0000256" key="3">
    <source>
        <dbReference type="ARBA" id="ARBA00022449"/>
    </source>
</evidence>
<feature type="transmembrane region" description="Helical" evidence="10">
    <location>
        <begin position="324"/>
        <end position="344"/>
    </location>
</feature>
<evidence type="ECO:0000256" key="5">
    <source>
        <dbReference type="ARBA" id="ARBA00022692"/>
    </source>
</evidence>
<dbReference type="InterPro" id="IPR050222">
    <property type="entry name" value="MATE_MdtK"/>
</dbReference>
<keyword evidence="2" id="KW-0813">Transport</keyword>
<comment type="caution">
    <text evidence="11">The sequence shown here is derived from an EMBL/GenBank/DDBJ whole genome shotgun (WGS) entry which is preliminary data.</text>
</comment>
<accession>A0A844YV01</accession>
<dbReference type="OrthoDB" id="9780160at2"/>
<dbReference type="InterPro" id="IPR048279">
    <property type="entry name" value="MdtK-like"/>
</dbReference>
<sequence length="461" mass="49125">MHPVAHPRPLGWKAECAQTLQIAGPLALANVLQMLTYAVDVIFIARLGTAELAASSLVISILGTLVWSLHGLGGAVAPVIAAELGARAPALRAVRRSVRMALWLAVISGLVVMGLLSQGPALMRLTGQDPALIELAQRYNMVLLWCVVPMVMASVLRNFVSALGRPVLATIITGLSVLVNATGNYMLVFGNWGAPAMGLEGAALATIISALFVLAAYIVAIRLDPRLARYRVFGRFWRPDWQRLWQLLRIGLPISATILAEASVFGAAAFLMGRIGADELAAHTLALNIASFAFQVPQGVAQATAIRVGYYFGAREPVGLARAGWAGIVMGTAFMLLTALAMLLAPQHLLALYIDPWDPANAGLVAMASTYLMVGAAFQLFDGMQVVGAGALRGLQDTRVPMWFALFAYWVPGFGLAVGLGFFTALKGLGVWIGLAVGLVFASALLLSRWHRRERLGLVPR</sequence>
<keyword evidence="7" id="KW-0406">Ion transport</keyword>
<feature type="transmembrane region" description="Helical" evidence="10">
    <location>
        <begin position="201"/>
        <end position="223"/>
    </location>
</feature>
<evidence type="ECO:0000256" key="4">
    <source>
        <dbReference type="ARBA" id="ARBA00022475"/>
    </source>
</evidence>
<feature type="transmembrane region" description="Helical" evidence="10">
    <location>
        <begin position="57"/>
        <end position="80"/>
    </location>
</feature>
<dbReference type="PANTHER" id="PTHR43298:SF2">
    <property type="entry name" value="FMN_FAD EXPORTER YEEO-RELATED"/>
    <property type="match status" value="1"/>
</dbReference>
<dbReference type="PANTHER" id="PTHR43298">
    <property type="entry name" value="MULTIDRUG RESISTANCE PROTEIN NORM-RELATED"/>
    <property type="match status" value="1"/>
</dbReference>
<proteinExistence type="predicted"/>
<protein>
    <recommendedName>
        <fullName evidence="9">Multidrug-efflux transporter</fullName>
    </recommendedName>
</protein>
<keyword evidence="6 10" id="KW-1133">Transmembrane helix</keyword>
<dbReference type="GO" id="GO:0005886">
    <property type="term" value="C:plasma membrane"/>
    <property type="evidence" value="ECO:0007669"/>
    <property type="project" value="UniProtKB-SubCell"/>
</dbReference>
<organism evidence="11 12">
    <name type="scientific">Alteraurantiacibacter buctensis</name>
    <dbReference type="NCBI Taxonomy" id="1503981"/>
    <lineage>
        <taxon>Bacteria</taxon>
        <taxon>Pseudomonadati</taxon>
        <taxon>Pseudomonadota</taxon>
        <taxon>Alphaproteobacteria</taxon>
        <taxon>Sphingomonadales</taxon>
        <taxon>Erythrobacteraceae</taxon>
        <taxon>Alteraurantiacibacter</taxon>
    </lineage>
</organism>
<keyword evidence="5 10" id="KW-0812">Transmembrane</keyword>
<gene>
    <name evidence="11" type="ORF">GRI99_01545</name>
</gene>
<keyword evidence="3" id="KW-0050">Antiport</keyword>
<evidence type="ECO:0000313" key="12">
    <source>
        <dbReference type="Proteomes" id="UP000466966"/>
    </source>
</evidence>
<dbReference type="Proteomes" id="UP000466966">
    <property type="component" value="Unassembled WGS sequence"/>
</dbReference>
<dbReference type="GO" id="GO:0015297">
    <property type="term" value="F:antiporter activity"/>
    <property type="evidence" value="ECO:0007669"/>
    <property type="project" value="UniProtKB-KW"/>
</dbReference>
<feature type="transmembrane region" description="Helical" evidence="10">
    <location>
        <begin position="142"/>
        <end position="160"/>
    </location>
</feature>
<dbReference type="Pfam" id="PF01554">
    <property type="entry name" value="MatE"/>
    <property type="match status" value="2"/>
</dbReference>
<evidence type="ECO:0000313" key="11">
    <source>
        <dbReference type="EMBL" id="MXO70314.1"/>
    </source>
</evidence>
<dbReference type="PIRSF" id="PIRSF006603">
    <property type="entry name" value="DinF"/>
    <property type="match status" value="1"/>
</dbReference>
<dbReference type="InterPro" id="IPR002528">
    <property type="entry name" value="MATE_fam"/>
</dbReference>
<feature type="transmembrane region" description="Helical" evidence="10">
    <location>
        <begin position="292"/>
        <end position="312"/>
    </location>
</feature>
<comment type="subcellular location">
    <subcellularLocation>
        <location evidence="1">Cell inner membrane</location>
        <topology evidence="1">Multi-pass membrane protein</topology>
    </subcellularLocation>
</comment>
<feature type="transmembrane region" description="Helical" evidence="10">
    <location>
        <begin position="101"/>
        <end position="122"/>
    </location>
</feature>